<gene>
    <name evidence="1" type="ORF">PYV00_16970</name>
</gene>
<evidence type="ECO:0000313" key="2">
    <source>
        <dbReference type="Proteomes" id="UP001216253"/>
    </source>
</evidence>
<name>A0ABT5WU63_9SPHN</name>
<organism evidence="1 2">
    <name type="scientific">Novosphingobium album</name>
    <name type="common">ex Liu et al. 2023</name>
    <dbReference type="NCBI Taxonomy" id="3031130"/>
    <lineage>
        <taxon>Bacteria</taxon>
        <taxon>Pseudomonadati</taxon>
        <taxon>Pseudomonadota</taxon>
        <taxon>Alphaproteobacteria</taxon>
        <taxon>Sphingomonadales</taxon>
        <taxon>Sphingomonadaceae</taxon>
        <taxon>Novosphingobium</taxon>
    </lineage>
</organism>
<sequence>MIEPGARAPILRGDDGLCWRLGFVDESAAGGLNGRVRVRGRIVDVDRIEVEYVEVQNSA</sequence>
<accession>A0ABT5WU63</accession>
<dbReference type="InterPro" id="IPR043856">
    <property type="entry name" value="DUF5818"/>
</dbReference>
<dbReference type="EMBL" id="JARESE010000060">
    <property type="protein sequence ID" value="MDE8653393.1"/>
    <property type="molecule type" value="Genomic_DNA"/>
</dbReference>
<protein>
    <submittedName>
        <fullName evidence="1">DUF5818 domain-containing protein</fullName>
    </submittedName>
</protein>
<dbReference type="Proteomes" id="UP001216253">
    <property type="component" value="Unassembled WGS sequence"/>
</dbReference>
<evidence type="ECO:0000313" key="1">
    <source>
        <dbReference type="EMBL" id="MDE8653393.1"/>
    </source>
</evidence>
<comment type="caution">
    <text evidence="1">The sequence shown here is derived from an EMBL/GenBank/DDBJ whole genome shotgun (WGS) entry which is preliminary data.</text>
</comment>
<keyword evidence="2" id="KW-1185">Reference proteome</keyword>
<dbReference type="Pfam" id="PF19135">
    <property type="entry name" value="DUF5818"/>
    <property type="match status" value="1"/>
</dbReference>
<proteinExistence type="predicted"/>
<reference evidence="1 2" key="1">
    <citation type="submission" date="2023-03" db="EMBL/GenBank/DDBJ databases">
        <title>NovoSphingobium album sp. nov. isolated from polycyclic aromatic hydrocarbons- and heavy-metal polluted soil.</title>
        <authorList>
            <person name="Liu Z."/>
            <person name="Wang K."/>
        </authorList>
    </citation>
    <scope>NUCLEOTIDE SEQUENCE [LARGE SCALE GENOMIC DNA]</scope>
    <source>
        <strain evidence="1 2">H3SJ31-1</strain>
    </source>
</reference>
<dbReference type="RefSeq" id="WP_275229486.1">
    <property type="nucleotide sequence ID" value="NZ_JARESE010000060.1"/>
</dbReference>